<evidence type="ECO:0000313" key="9">
    <source>
        <dbReference type="Proteomes" id="UP000308267"/>
    </source>
</evidence>
<dbReference type="PANTHER" id="PTHR46426:SF1">
    <property type="entry name" value="PROTEIN DISULFIDE-ISOMERASE TMX3"/>
    <property type="match status" value="1"/>
</dbReference>
<feature type="transmembrane region" description="Helical" evidence="6">
    <location>
        <begin position="448"/>
        <end position="469"/>
    </location>
</feature>
<dbReference type="SUPFAM" id="SSF52833">
    <property type="entry name" value="Thioredoxin-like"/>
    <property type="match status" value="1"/>
</dbReference>
<keyword evidence="9" id="KW-1185">Reference proteome</keyword>
<dbReference type="Pfam" id="PF00085">
    <property type="entry name" value="Thioredoxin"/>
    <property type="match status" value="1"/>
</dbReference>
<dbReference type="EMBL" id="SJOL01005499">
    <property type="protein sequence ID" value="TGZ70275.1"/>
    <property type="molecule type" value="Genomic_DNA"/>
</dbReference>
<dbReference type="PROSITE" id="PS51352">
    <property type="entry name" value="THIOREDOXIN_2"/>
    <property type="match status" value="1"/>
</dbReference>
<dbReference type="OrthoDB" id="74910at2759"/>
<comment type="subcellular location">
    <subcellularLocation>
        <location evidence="1">Endoplasmic reticulum membrane</location>
        <topology evidence="1">Single-pass membrane protein</topology>
    </subcellularLocation>
</comment>
<keyword evidence="2 6" id="KW-0812">Transmembrane</keyword>
<dbReference type="InterPro" id="IPR052250">
    <property type="entry name" value="PDI_TMX3"/>
</dbReference>
<keyword evidence="3 6" id="KW-1133">Transmembrane helix</keyword>
<dbReference type="Proteomes" id="UP000308267">
    <property type="component" value="Unassembled WGS sequence"/>
</dbReference>
<dbReference type="AlphaFoldDB" id="A0A4S2M201"/>
<dbReference type="Gene3D" id="3.40.30.10">
    <property type="entry name" value="Glutaredoxin"/>
    <property type="match status" value="1"/>
</dbReference>
<feature type="domain" description="Thioredoxin" evidence="7">
    <location>
        <begin position="16"/>
        <end position="165"/>
    </location>
</feature>
<evidence type="ECO:0000259" key="7">
    <source>
        <dbReference type="PROSITE" id="PS51352"/>
    </source>
</evidence>
<reference evidence="8 9" key="1">
    <citation type="journal article" date="2019" name="BMC Genomics">
        <title>New insights from Opisthorchis felineus genome: update on genomics of the epidemiologically important liver flukes.</title>
        <authorList>
            <person name="Ershov N.I."/>
            <person name="Mordvinov V.A."/>
            <person name="Prokhortchouk E.B."/>
            <person name="Pakharukova M.Y."/>
            <person name="Gunbin K.V."/>
            <person name="Ustyantsev K."/>
            <person name="Genaev M.A."/>
            <person name="Blinov A.G."/>
            <person name="Mazur A."/>
            <person name="Boulygina E."/>
            <person name="Tsygankova S."/>
            <person name="Khrameeva E."/>
            <person name="Chekanov N."/>
            <person name="Fan G."/>
            <person name="Xiao A."/>
            <person name="Zhang H."/>
            <person name="Xu X."/>
            <person name="Yang H."/>
            <person name="Solovyev V."/>
            <person name="Lee S.M."/>
            <person name="Liu X."/>
            <person name="Afonnikov D.A."/>
            <person name="Skryabin K.G."/>
        </authorList>
    </citation>
    <scope>NUCLEOTIDE SEQUENCE [LARGE SCALE GENOMIC DNA]</scope>
    <source>
        <strain evidence="8">AK-0245</strain>
        <tissue evidence="8">Whole organism</tissue>
    </source>
</reference>
<keyword evidence="4 6" id="KW-0472">Membrane</keyword>
<dbReference type="InterPro" id="IPR013766">
    <property type="entry name" value="Thioredoxin_domain"/>
</dbReference>
<evidence type="ECO:0000256" key="1">
    <source>
        <dbReference type="ARBA" id="ARBA00004389"/>
    </source>
</evidence>
<evidence type="ECO:0000256" key="3">
    <source>
        <dbReference type="ARBA" id="ARBA00022989"/>
    </source>
</evidence>
<evidence type="ECO:0000256" key="5">
    <source>
        <dbReference type="ARBA" id="ARBA00045246"/>
    </source>
</evidence>
<accession>A0A4S2M201</accession>
<dbReference type="STRING" id="147828.A0A4S2M201"/>
<organism evidence="8 9">
    <name type="scientific">Opisthorchis felineus</name>
    <dbReference type="NCBI Taxonomy" id="147828"/>
    <lineage>
        <taxon>Eukaryota</taxon>
        <taxon>Metazoa</taxon>
        <taxon>Spiralia</taxon>
        <taxon>Lophotrochozoa</taxon>
        <taxon>Platyhelminthes</taxon>
        <taxon>Trematoda</taxon>
        <taxon>Digenea</taxon>
        <taxon>Opisthorchiida</taxon>
        <taxon>Opisthorchiata</taxon>
        <taxon>Opisthorchiidae</taxon>
        <taxon>Opisthorchis</taxon>
    </lineage>
</organism>
<dbReference type="InterPro" id="IPR036249">
    <property type="entry name" value="Thioredoxin-like_sf"/>
</dbReference>
<dbReference type="GO" id="GO:0005789">
    <property type="term" value="C:endoplasmic reticulum membrane"/>
    <property type="evidence" value="ECO:0007669"/>
    <property type="project" value="UniProtKB-SubCell"/>
</dbReference>
<evidence type="ECO:0000313" key="8">
    <source>
        <dbReference type="EMBL" id="TGZ70275.1"/>
    </source>
</evidence>
<protein>
    <recommendedName>
        <fullName evidence="7">Thioredoxin domain-containing protein</fullName>
    </recommendedName>
</protein>
<name>A0A4S2M201_OPIFE</name>
<proteinExistence type="predicted"/>
<gene>
    <name evidence="8" type="ORF">CRM22_003294</name>
</gene>
<evidence type="ECO:0000256" key="4">
    <source>
        <dbReference type="ARBA" id="ARBA00023136"/>
    </source>
</evidence>
<comment type="function">
    <text evidence="5">Probable disulfide isomerase, which participates in the folding of proteins containing disulfide bonds. May act as a dithiol oxidase. Acts as a regulator of endoplasmic reticulum-mitochondria contact sites via its ability to regulate redox signals.</text>
</comment>
<sequence length="558" mass="62890">MHSEDMIDATPAMAKLSLILTLPTTDQPAALLMDKIPPFGRMCILLFFLTICLPCGRSEVLELDSSFGDFWNNGTPWLVNFYAPWCGHCRRLSPVYTEVSHTLSEIAPSTRVAKLDASSHRDIAKKFQINGFPTLKFFDAERTFEHDAERTSKSIVSFALRAHGPAVKRITDSAAFERNVTFFDSDPFYLLIGQPVQQQRHKDSALKVAFYEAAERFRLLTWFLTVVPDVLPERFTALCQVSGPIDERLVVFKDGICMAYSEPPASDKSTVAEHVSDWILRERYPSFQELHLSSLWEFGEAEIAASKSRIYRLVALFLLPQSYQTDPNSRRFFELGQSLARQRLKHLSRYRFAWTEAYTALGDLAMVDLSAPSMVVVDPVTQVIYLNPNQSLLGGLFTLEPEVVVSFLLAVSEGRVQGFGGNSFLVRLQRIGIMIRGSLVDLLTNHPLISLLMLGIPVALLSFVCYLCFCLDDRYDDYDDLETEVAKLLESENYYADSAVDRIDSDHHLQSRVAVQGTITLLSHILNDSCSCVFRPVVCKTKGYLSWTRMCFDVAGTS</sequence>
<dbReference type="PANTHER" id="PTHR46426">
    <property type="entry name" value="PROTEIN DISULFIDE-ISOMERASE TMX3"/>
    <property type="match status" value="1"/>
</dbReference>
<dbReference type="PROSITE" id="PS00194">
    <property type="entry name" value="THIOREDOXIN_1"/>
    <property type="match status" value="1"/>
</dbReference>
<evidence type="ECO:0000256" key="2">
    <source>
        <dbReference type="ARBA" id="ARBA00022692"/>
    </source>
</evidence>
<comment type="caution">
    <text evidence="8">The sequence shown here is derived from an EMBL/GenBank/DDBJ whole genome shotgun (WGS) entry which is preliminary data.</text>
</comment>
<evidence type="ECO:0000256" key="6">
    <source>
        <dbReference type="SAM" id="Phobius"/>
    </source>
</evidence>
<dbReference type="InterPro" id="IPR017937">
    <property type="entry name" value="Thioredoxin_CS"/>
</dbReference>
<dbReference type="PRINTS" id="PR00421">
    <property type="entry name" value="THIOREDOXIN"/>
</dbReference>